<dbReference type="GO" id="GO:0098609">
    <property type="term" value="P:cell-cell adhesion"/>
    <property type="evidence" value="ECO:0007669"/>
    <property type="project" value="TreeGrafter"/>
</dbReference>
<dbReference type="PROSITE" id="PS50835">
    <property type="entry name" value="IG_LIKE"/>
    <property type="match status" value="2"/>
</dbReference>
<evidence type="ECO:0000256" key="3">
    <source>
        <dbReference type="ARBA" id="ARBA00023157"/>
    </source>
</evidence>
<evidence type="ECO:0000256" key="4">
    <source>
        <dbReference type="ARBA" id="ARBA00023180"/>
    </source>
</evidence>
<feature type="transmembrane region" description="Helical" evidence="6">
    <location>
        <begin position="869"/>
        <end position="891"/>
    </location>
</feature>
<proteinExistence type="predicted"/>
<protein>
    <recommendedName>
        <fullName evidence="8">Ig-like domain-containing protein</fullName>
    </recommendedName>
</protein>
<evidence type="ECO:0000259" key="8">
    <source>
        <dbReference type="PROSITE" id="PS50835"/>
    </source>
</evidence>
<keyword evidence="6" id="KW-0812">Transmembrane</keyword>
<keyword evidence="3" id="KW-1015">Disulfide bond</keyword>
<dbReference type="SMART" id="SM00409">
    <property type="entry name" value="IG"/>
    <property type="match status" value="4"/>
</dbReference>
<evidence type="ECO:0000256" key="1">
    <source>
        <dbReference type="ARBA" id="ARBA00004479"/>
    </source>
</evidence>
<feature type="signal peptide" evidence="7">
    <location>
        <begin position="1"/>
        <end position="20"/>
    </location>
</feature>
<dbReference type="InterPro" id="IPR007110">
    <property type="entry name" value="Ig-like_dom"/>
</dbReference>
<name>A0A1X7UTA2_AMPQE</name>
<dbReference type="eggNOG" id="KOG3515">
    <property type="taxonomic scope" value="Eukaryota"/>
</dbReference>
<dbReference type="SUPFAM" id="SSF48726">
    <property type="entry name" value="Immunoglobulin"/>
    <property type="match status" value="3"/>
</dbReference>
<dbReference type="GO" id="GO:0005886">
    <property type="term" value="C:plasma membrane"/>
    <property type="evidence" value="ECO:0007669"/>
    <property type="project" value="TreeGrafter"/>
</dbReference>
<evidence type="ECO:0000256" key="2">
    <source>
        <dbReference type="ARBA" id="ARBA00023136"/>
    </source>
</evidence>
<sequence length="892" mass="95134">MKVELCYCLLFLLLPNAIVSQLTFVTFPLSEPGSQPRDVIGREGEDLLLYCEVILNSNQVLTAWQYKRANETMFESVNININNDITGPSFLLNKIVVDGDLLGSGNLTFRSNFTFLNFTNEFDLITIECGNTNQGTRQFRLGLPVIPSLLTNVPVQTVTEGEDITTGSLQQLGSDPFPPTITSSQLSLNINPVSNTGVTIVNDYNVSFTNVQRNQSGIYTLTVSNDAGTSNTTFTLDVQCKIAAINANGTDVRIIDNIVPMEGIPSSPVITGNVPSPGVLVLRVRTMYPGDTNIRLIVNTTNTSDGSIISSTTHQFNGYQANDIVDISISIPNGGSVSVSIVTTNQYGFSDVLNHPQVFTIDPISSTTASIITTSVTIILTVTGCNAPTTTPQTSGLSSGSIAGITISIFILLILVIILIIIIILQCLYFRKKIKEFYCEKEATVFGRGWSTPPLYAAMARCYFFLLLSLLLVVHSKAQVSLSPYPVLTGREGDNLEFSCDGEGQQILQINHNVTAVGGRLMLAGEGSGMGRLPGVQYQLNDLTRNDNGTIIQCFSNGEGSNVITIIVDFPPLYSPASLYYNVIEGSSPVLSLSLDAPVMLTAFTWRRNGIIISSSPGLSLSASSMRFSSVSREDSGLYTVTAVDSLGNGTATISLDVYYAPEFALSPSTDGSNVVNRSVVVGSNTLLNCSVSAANPPVTNSSLNYELTSGSGSASNVDTSTGHFSISSATEANTGRYTCTVTNLVATSELTYNIIVGNLPDVQFTLSVTFSSQSVVINGVFTDNSPYAVQRFHVLVDGTTYTVRVFPLMIDLSQFNVGTTYPVVVSAENIIGNVTVANSSFTIRAPVTPTVPVPSNTPSPTSQPTGGAGALASCGLMAMLMIALSLYSALY</sequence>
<dbReference type="GO" id="GO:0005911">
    <property type="term" value="C:cell-cell junction"/>
    <property type="evidence" value="ECO:0007669"/>
    <property type="project" value="TreeGrafter"/>
</dbReference>
<dbReference type="Gene3D" id="2.60.40.10">
    <property type="entry name" value="Immunoglobulins"/>
    <property type="match status" value="3"/>
</dbReference>
<evidence type="ECO:0000256" key="7">
    <source>
        <dbReference type="SAM" id="SignalP"/>
    </source>
</evidence>
<dbReference type="InterPro" id="IPR051275">
    <property type="entry name" value="Cell_adhesion_signaling"/>
</dbReference>
<evidence type="ECO:0000313" key="9">
    <source>
        <dbReference type="EnsemblMetazoa" id="Aqu2.1.31220_001"/>
    </source>
</evidence>
<feature type="transmembrane region" description="Helical" evidence="6">
    <location>
        <begin position="402"/>
        <end position="425"/>
    </location>
</feature>
<keyword evidence="2 6" id="KW-0472">Membrane</keyword>
<feature type="chain" id="PRO_5012801539" description="Ig-like domain-containing protein" evidence="7">
    <location>
        <begin position="21"/>
        <end position="892"/>
    </location>
</feature>
<dbReference type="GO" id="GO:0050839">
    <property type="term" value="F:cell adhesion molecule binding"/>
    <property type="evidence" value="ECO:0007669"/>
    <property type="project" value="TreeGrafter"/>
</dbReference>
<dbReference type="AlphaFoldDB" id="A0A1X7UTA2"/>
<feature type="domain" description="Ig-like" evidence="8">
    <location>
        <begin position="571"/>
        <end position="655"/>
    </location>
</feature>
<evidence type="ECO:0000256" key="5">
    <source>
        <dbReference type="ARBA" id="ARBA00023319"/>
    </source>
</evidence>
<dbReference type="InterPro" id="IPR003599">
    <property type="entry name" value="Ig_sub"/>
</dbReference>
<organism evidence="9">
    <name type="scientific">Amphimedon queenslandica</name>
    <name type="common">Sponge</name>
    <dbReference type="NCBI Taxonomy" id="400682"/>
    <lineage>
        <taxon>Eukaryota</taxon>
        <taxon>Metazoa</taxon>
        <taxon>Porifera</taxon>
        <taxon>Demospongiae</taxon>
        <taxon>Heteroscleromorpha</taxon>
        <taxon>Haplosclerida</taxon>
        <taxon>Niphatidae</taxon>
        <taxon>Amphimedon</taxon>
    </lineage>
</organism>
<evidence type="ECO:0000256" key="6">
    <source>
        <dbReference type="SAM" id="Phobius"/>
    </source>
</evidence>
<dbReference type="OrthoDB" id="10028801at2759"/>
<dbReference type="InterPro" id="IPR013783">
    <property type="entry name" value="Ig-like_fold"/>
</dbReference>
<accession>A0A1X7UTA2</accession>
<feature type="transmembrane region" description="Helical" evidence="6">
    <location>
        <begin position="455"/>
        <end position="474"/>
    </location>
</feature>
<dbReference type="InParanoid" id="A0A1X7UTA2"/>
<keyword evidence="5" id="KW-0393">Immunoglobulin domain</keyword>
<feature type="domain" description="Ig-like" evidence="8">
    <location>
        <begin position="662"/>
        <end position="752"/>
    </location>
</feature>
<comment type="subcellular location">
    <subcellularLocation>
        <location evidence="1">Membrane</location>
        <topology evidence="1">Single-pass type I membrane protein</topology>
    </subcellularLocation>
</comment>
<reference evidence="9" key="1">
    <citation type="submission" date="2017-05" db="UniProtKB">
        <authorList>
            <consortium name="EnsemblMetazoa"/>
        </authorList>
    </citation>
    <scope>IDENTIFICATION</scope>
</reference>
<keyword evidence="4" id="KW-0325">Glycoprotein</keyword>
<dbReference type="EnsemblMetazoa" id="Aqu2.1.31220_001">
    <property type="protein sequence ID" value="Aqu2.1.31220_001"/>
    <property type="gene ID" value="Aqu2.1.31220"/>
</dbReference>
<dbReference type="InterPro" id="IPR036179">
    <property type="entry name" value="Ig-like_dom_sf"/>
</dbReference>
<dbReference type="PANTHER" id="PTHR11640">
    <property type="entry name" value="NEPHRIN"/>
    <property type="match status" value="1"/>
</dbReference>
<keyword evidence="7" id="KW-0732">Signal</keyword>
<dbReference type="Pfam" id="PF13927">
    <property type="entry name" value="Ig_3"/>
    <property type="match status" value="1"/>
</dbReference>
<keyword evidence="6" id="KW-1133">Transmembrane helix</keyword>
<dbReference type="PANTHER" id="PTHR11640:SF31">
    <property type="entry name" value="IRREGULAR CHIASM C-ROUGHEST PROTEIN-RELATED"/>
    <property type="match status" value="1"/>
</dbReference>